<evidence type="ECO:0000256" key="2">
    <source>
        <dbReference type="RuleBase" id="RU361268"/>
    </source>
</evidence>
<protein>
    <recommendedName>
        <fullName evidence="2">Casein kinase II subunit beta</fullName>
        <shortName evidence="2">CK II beta</shortName>
    </recommendedName>
</protein>
<dbReference type="Gene3D" id="2.20.25.20">
    <property type="match status" value="1"/>
</dbReference>
<dbReference type="PANTHER" id="PTHR11740">
    <property type="entry name" value="CASEIN KINASE II SUBUNIT BETA"/>
    <property type="match status" value="1"/>
</dbReference>
<proteinExistence type="inferred from homology"/>
<sequence>MANDKTKQIKKLKIKGKGMTKPGNVKRLRELKEKKAKLDLIKKLRREKAERLELEQQQRKKERREKELMKIENEKKGEVVQTISLKKLEMKREDKYESSQKKASYEVSYDSSDEYEESWLTEFLSSNSQYKALVRIPSGYFRDAFNLTGLDVKIPYYHDVIKMIRNEENTDNVSLQRSAAVCYALVHQRFCLSSHGLSQAEKLYHKGVFGTCPNLSCEDSHVLPVGISDEPGVSSLHVYCPRCHKTYKSSTFSSMDGCFYGTTFPHMFGLVYPEIFIHEPPISHCPLVFGMGVAKKSDIDRVEAKMKERAEKGIEIPLEMIQLFKYTDKTK</sequence>
<comment type="caution">
    <text evidence="4">The sequence shown here is derived from an EMBL/GenBank/DDBJ whole genome shotgun (WGS) entry which is preliminary data.</text>
</comment>
<dbReference type="Proteomes" id="UP001057375">
    <property type="component" value="Unassembled WGS sequence"/>
</dbReference>
<name>A0ABQ5JQM3_9EUKA</name>
<accession>A0ABQ5JQM3</accession>
<feature type="coiled-coil region" evidence="3">
    <location>
        <begin position="37"/>
        <end position="74"/>
    </location>
</feature>
<comment type="subunit">
    <text evidence="2">Tetramer of two alpha and two beta subunits.</text>
</comment>
<dbReference type="SUPFAM" id="SSF57798">
    <property type="entry name" value="Casein kinase II beta subunit"/>
    <property type="match status" value="1"/>
</dbReference>
<comment type="similarity">
    <text evidence="1 2">Belongs to the casein kinase 2 subunit beta family.</text>
</comment>
<keyword evidence="3" id="KW-0175">Coiled coil</keyword>
<evidence type="ECO:0000313" key="5">
    <source>
        <dbReference type="Proteomes" id="UP001057375"/>
    </source>
</evidence>
<organism evidence="4 5">
    <name type="scientific">Aduncisulcus paluster</name>
    <dbReference type="NCBI Taxonomy" id="2918883"/>
    <lineage>
        <taxon>Eukaryota</taxon>
        <taxon>Metamonada</taxon>
        <taxon>Carpediemonas-like organisms</taxon>
        <taxon>Aduncisulcus</taxon>
    </lineage>
</organism>
<evidence type="ECO:0000256" key="1">
    <source>
        <dbReference type="ARBA" id="ARBA00006941"/>
    </source>
</evidence>
<dbReference type="PANTHER" id="PTHR11740:SF0">
    <property type="entry name" value="CASEIN KINASE II SUBUNIT BETA"/>
    <property type="match status" value="1"/>
</dbReference>
<reference evidence="4" key="1">
    <citation type="submission" date="2022-03" db="EMBL/GenBank/DDBJ databases">
        <title>Draft genome sequence of Aduncisulcus paluster, a free-living microaerophilic Fornicata.</title>
        <authorList>
            <person name="Yuyama I."/>
            <person name="Kume K."/>
            <person name="Tamura T."/>
            <person name="Inagaki Y."/>
            <person name="Hashimoto T."/>
        </authorList>
    </citation>
    <scope>NUCLEOTIDE SEQUENCE</scope>
    <source>
        <strain evidence="4">NY0171</strain>
    </source>
</reference>
<dbReference type="CDD" id="cd22249">
    <property type="entry name" value="UDM1_RNF168_RNF169-like"/>
    <property type="match status" value="1"/>
</dbReference>
<dbReference type="PRINTS" id="PR00472">
    <property type="entry name" value="CASNKINASEII"/>
</dbReference>
<evidence type="ECO:0000313" key="4">
    <source>
        <dbReference type="EMBL" id="GKT13463.1"/>
    </source>
</evidence>
<dbReference type="SMART" id="SM01085">
    <property type="entry name" value="CK_II_beta"/>
    <property type="match status" value="1"/>
</dbReference>
<dbReference type="InterPro" id="IPR035991">
    <property type="entry name" value="Casein_kinase_II_beta-like"/>
</dbReference>
<dbReference type="Pfam" id="PF01214">
    <property type="entry name" value="CK_II_beta"/>
    <property type="match status" value="1"/>
</dbReference>
<dbReference type="InterPro" id="IPR000704">
    <property type="entry name" value="Casein_kinase_II_reg-sub"/>
</dbReference>
<dbReference type="InterPro" id="IPR016149">
    <property type="entry name" value="Casein_kin_II_reg-sub_N"/>
</dbReference>
<gene>
    <name evidence="4" type="ORF">ADUPG1_010273</name>
</gene>
<dbReference type="Gene3D" id="1.10.1820.10">
    <property type="entry name" value="protein kinase ck2 holoenzyme, chain C, domain 1"/>
    <property type="match status" value="1"/>
</dbReference>
<evidence type="ECO:0000256" key="3">
    <source>
        <dbReference type="SAM" id="Coils"/>
    </source>
</evidence>
<keyword evidence="5" id="KW-1185">Reference proteome</keyword>
<dbReference type="EMBL" id="BQXS01011511">
    <property type="protein sequence ID" value="GKT13463.1"/>
    <property type="molecule type" value="Genomic_DNA"/>
</dbReference>